<gene>
    <name evidence="3" type="ORF">MKW35_12150</name>
</gene>
<dbReference type="Proteomes" id="UP001156141">
    <property type="component" value="Unassembled WGS sequence"/>
</dbReference>
<dbReference type="Pfam" id="PF11751">
    <property type="entry name" value="PorP_SprF"/>
    <property type="match status" value="1"/>
</dbReference>
<dbReference type="NCBIfam" id="TIGR03519">
    <property type="entry name" value="T9SS_PorP_fam"/>
    <property type="match status" value="1"/>
</dbReference>
<dbReference type="EMBL" id="JAKVQD010000005">
    <property type="protein sequence ID" value="MCH4553373.1"/>
    <property type="molecule type" value="Genomic_DNA"/>
</dbReference>
<feature type="coiled-coil region" evidence="1">
    <location>
        <begin position="410"/>
        <end position="581"/>
    </location>
</feature>
<evidence type="ECO:0000313" key="4">
    <source>
        <dbReference type="Proteomes" id="UP001156141"/>
    </source>
</evidence>
<reference evidence="3" key="1">
    <citation type="submission" date="2022-02" db="EMBL/GenBank/DDBJ databases">
        <title>Aestuariibaculum sp., a marine bacterium isolated from sediment in Guangxi.</title>
        <authorList>
            <person name="Ying J."/>
        </authorList>
    </citation>
    <scope>NUCLEOTIDE SEQUENCE</scope>
    <source>
        <strain evidence="3">L182</strain>
    </source>
</reference>
<name>A0ABS9RK94_9FLAO</name>
<keyword evidence="4" id="KW-1185">Reference proteome</keyword>
<evidence type="ECO:0000313" key="3">
    <source>
        <dbReference type="EMBL" id="MCH4553373.1"/>
    </source>
</evidence>
<keyword evidence="2" id="KW-0732">Signal</keyword>
<accession>A0ABS9RK94</accession>
<protein>
    <submittedName>
        <fullName evidence="3">PorP/SprF family type IX secretion system membrane protein</fullName>
    </submittedName>
</protein>
<proteinExistence type="predicted"/>
<evidence type="ECO:0000256" key="2">
    <source>
        <dbReference type="SAM" id="SignalP"/>
    </source>
</evidence>
<comment type="caution">
    <text evidence="3">The sequence shown here is derived from an EMBL/GenBank/DDBJ whole genome shotgun (WGS) entry which is preliminary data.</text>
</comment>
<dbReference type="InterPro" id="IPR019861">
    <property type="entry name" value="PorP/SprF_Bacteroidetes"/>
</dbReference>
<organism evidence="3 4">
    <name type="scientific">Aestuariibaculum lutulentum</name>
    <dbReference type="NCBI Taxonomy" id="2920935"/>
    <lineage>
        <taxon>Bacteria</taxon>
        <taxon>Pseudomonadati</taxon>
        <taxon>Bacteroidota</taxon>
        <taxon>Flavobacteriia</taxon>
        <taxon>Flavobacteriales</taxon>
        <taxon>Flavobacteriaceae</taxon>
    </lineage>
</organism>
<evidence type="ECO:0000256" key="1">
    <source>
        <dbReference type="SAM" id="Coils"/>
    </source>
</evidence>
<feature type="signal peptide" evidence="2">
    <location>
        <begin position="1"/>
        <end position="20"/>
    </location>
</feature>
<feature type="coiled-coil region" evidence="1">
    <location>
        <begin position="614"/>
        <end position="683"/>
    </location>
</feature>
<sequence length="879" mass="99845">MTKYLLHIILFLATTQFFFAQENGVVAFVLPVRTSLKFNKYAINPTFSFVREQNKFITFTNKREWVQFDDAPQTYLFSYSGRFAENRGMGIGLFQQDYGVLTTFGGIVNYAYNVVLDRDSNLTFGANLGFYQSGINEGRVVSNYSDPALQNIPNNSILTLNPGINYGTTFLDFGLALNNIVAYNLKSSNLLEENPEQGLQAHVMYTGFMDSRGFFDESKFSALLRTEFKKDKTIISGLAMIAVPKGIWAQAGYNSMYGISAGLGINISNQIAIEYNYEKAVGDLSSFGNSHEFTLAYKFKKQYRYNYSDEEQEEALLIQDKRTRQIAARRKANAATAKVDREALAVKREEERALMQIRLDSIAQAKVELRAKQKAAAAERIEEKKQANNTNIAKVVIPTEIVANKDDKDAEEAARLKAEQEERARLAEAARLKAAQEEQARLAEAARLRAQQQEQARLAEAARLKAAQEEQARLAEAARLRAQQQEQARLAEAARLKAEQEEQARLAEAARLKAEQEEQARLAEAARLKAEQEEQARLAEAARLKAEQEEQARLAEAARLKAEQEEQARVAAEKVSEVKESGIVIPEPTDENTDALSAVTRLALENQNIQKQLMIQLNEVLIIKEKDLKDLKEENDLSEQGIVSAPKAFKSVSAENAKLESIKLQLDNEINSQNEKIAELETLYSLRLKKVKDKRDETNIFYSRTINALKENQFQMIRTRENVLDKFESVRVATEIERKRRIKRALYDNEEDRYNKDRAALNSIKQFTKPSQLPLSDKDFDYGEELTGNIRIVKDVKHVESGYYLVLAVHSDVAKRDQFVQRAIEAGQKNIDFFFDVNTSKYYIYNDKYDSIETAKRALDNKGPQPYNSKMSMVKIENN</sequence>
<keyword evidence="1" id="KW-0175">Coiled coil</keyword>
<dbReference type="RefSeq" id="WP_240574188.1">
    <property type="nucleotide sequence ID" value="NZ_CP136709.1"/>
</dbReference>
<feature type="chain" id="PRO_5046623780" evidence="2">
    <location>
        <begin position="21"/>
        <end position="879"/>
    </location>
</feature>